<dbReference type="InterPro" id="IPR001650">
    <property type="entry name" value="Helicase_C-like"/>
</dbReference>
<dbReference type="GO" id="GO:0005634">
    <property type="term" value="C:nucleus"/>
    <property type="evidence" value="ECO:0007669"/>
    <property type="project" value="TreeGrafter"/>
</dbReference>
<dbReference type="Gene3D" id="3.40.50.10810">
    <property type="entry name" value="Tandem AAA-ATPase domain"/>
    <property type="match status" value="1"/>
</dbReference>
<feature type="compositionally biased region" description="Basic and acidic residues" evidence="4">
    <location>
        <begin position="883"/>
        <end position="901"/>
    </location>
</feature>
<feature type="domain" description="Helicase ATP-binding" evidence="5">
    <location>
        <begin position="407"/>
        <end position="636"/>
    </location>
</feature>
<dbReference type="Proteomes" id="UP000283269">
    <property type="component" value="Unassembled WGS sequence"/>
</dbReference>
<comment type="caution">
    <text evidence="6">The sequence shown here is derived from an EMBL/GenBank/DDBJ whole genome shotgun (WGS) entry which is preliminary data.</text>
</comment>
<gene>
    <name evidence="6" type="ORF">CVT25_002104</name>
</gene>
<dbReference type="PANTHER" id="PTHR45626">
    <property type="entry name" value="TRANSCRIPTION TERMINATION FACTOR 2-RELATED"/>
    <property type="match status" value="1"/>
</dbReference>
<dbReference type="AlphaFoldDB" id="A0A409X0H7"/>
<accession>A0A409X0H7</accession>
<keyword evidence="1" id="KW-0547">Nucleotide-binding</keyword>
<keyword evidence="2" id="KW-0378">Hydrolase</keyword>
<dbReference type="SUPFAM" id="SSF52540">
    <property type="entry name" value="P-loop containing nucleoside triphosphate hydrolases"/>
    <property type="match status" value="2"/>
</dbReference>
<dbReference type="Gene3D" id="3.40.50.300">
    <property type="entry name" value="P-loop containing nucleotide triphosphate hydrolases"/>
    <property type="match status" value="1"/>
</dbReference>
<dbReference type="GO" id="GO:0006281">
    <property type="term" value="P:DNA repair"/>
    <property type="evidence" value="ECO:0007669"/>
    <property type="project" value="TreeGrafter"/>
</dbReference>
<dbReference type="STRING" id="93625.A0A409X0H7"/>
<evidence type="ECO:0000313" key="6">
    <source>
        <dbReference type="EMBL" id="PPQ84231.1"/>
    </source>
</evidence>
<evidence type="ECO:0000256" key="1">
    <source>
        <dbReference type="ARBA" id="ARBA00022741"/>
    </source>
</evidence>
<feature type="compositionally biased region" description="Acidic residues" evidence="4">
    <location>
        <begin position="903"/>
        <end position="912"/>
    </location>
</feature>
<protein>
    <recommendedName>
        <fullName evidence="5">Helicase ATP-binding domain-containing protein</fullName>
    </recommendedName>
</protein>
<reference evidence="6 7" key="1">
    <citation type="journal article" date="2018" name="Evol. Lett.">
        <title>Horizontal gene cluster transfer increased hallucinogenic mushroom diversity.</title>
        <authorList>
            <person name="Reynolds H.T."/>
            <person name="Vijayakumar V."/>
            <person name="Gluck-Thaler E."/>
            <person name="Korotkin H.B."/>
            <person name="Matheny P.B."/>
            <person name="Slot J.C."/>
        </authorList>
    </citation>
    <scope>NUCLEOTIDE SEQUENCE [LARGE SCALE GENOMIC DNA]</scope>
    <source>
        <strain evidence="6 7">2631</strain>
    </source>
</reference>
<dbReference type="InterPro" id="IPR050628">
    <property type="entry name" value="SNF2_RAD54_helicase_TF"/>
</dbReference>
<keyword evidence="7" id="KW-1185">Reference proteome</keyword>
<name>A0A409X0H7_PSICY</name>
<evidence type="ECO:0000259" key="5">
    <source>
        <dbReference type="SMART" id="SM00487"/>
    </source>
</evidence>
<dbReference type="GO" id="GO:0005524">
    <property type="term" value="F:ATP binding"/>
    <property type="evidence" value="ECO:0007669"/>
    <property type="project" value="UniProtKB-KW"/>
</dbReference>
<dbReference type="Pfam" id="PF00271">
    <property type="entry name" value="Helicase_C"/>
    <property type="match status" value="1"/>
</dbReference>
<dbReference type="InterPro" id="IPR027417">
    <property type="entry name" value="P-loop_NTPase"/>
</dbReference>
<evidence type="ECO:0000256" key="3">
    <source>
        <dbReference type="ARBA" id="ARBA00022840"/>
    </source>
</evidence>
<feature type="non-terminal residue" evidence="6">
    <location>
        <position position="1031"/>
    </location>
</feature>
<dbReference type="InterPro" id="IPR000330">
    <property type="entry name" value="SNF2_N"/>
</dbReference>
<evidence type="ECO:0000313" key="7">
    <source>
        <dbReference type="Proteomes" id="UP000283269"/>
    </source>
</evidence>
<organism evidence="6 7">
    <name type="scientific">Psilocybe cyanescens</name>
    <dbReference type="NCBI Taxonomy" id="93625"/>
    <lineage>
        <taxon>Eukaryota</taxon>
        <taxon>Fungi</taxon>
        <taxon>Dikarya</taxon>
        <taxon>Basidiomycota</taxon>
        <taxon>Agaricomycotina</taxon>
        <taxon>Agaricomycetes</taxon>
        <taxon>Agaricomycetidae</taxon>
        <taxon>Agaricales</taxon>
        <taxon>Agaricineae</taxon>
        <taxon>Strophariaceae</taxon>
        <taxon>Psilocybe</taxon>
    </lineage>
</organism>
<dbReference type="InterPro" id="IPR014001">
    <property type="entry name" value="Helicase_ATP-bd"/>
</dbReference>
<dbReference type="InParanoid" id="A0A409X0H7"/>
<dbReference type="GO" id="GO:0008094">
    <property type="term" value="F:ATP-dependent activity, acting on DNA"/>
    <property type="evidence" value="ECO:0007669"/>
    <property type="project" value="TreeGrafter"/>
</dbReference>
<proteinExistence type="predicted"/>
<evidence type="ECO:0000256" key="4">
    <source>
        <dbReference type="SAM" id="MobiDB-lite"/>
    </source>
</evidence>
<dbReference type="InterPro" id="IPR038718">
    <property type="entry name" value="SNF2-like_sf"/>
</dbReference>
<dbReference type="GO" id="GO:0016787">
    <property type="term" value="F:hydrolase activity"/>
    <property type="evidence" value="ECO:0007669"/>
    <property type="project" value="UniProtKB-KW"/>
</dbReference>
<dbReference type="EMBL" id="NHYD01002910">
    <property type="protein sequence ID" value="PPQ84231.1"/>
    <property type="molecule type" value="Genomic_DNA"/>
</dbReference>
<keyword evidence="3" id="KW-0067">ATP-binding</keyword>
<dbReference type="Pfam" id="PF00176">
    <property type="entry name" value="SNF2-rel_dom"/>
    <property type="match status" value="1"/>
</dbReference>
<dbReference type="SMART" id="SM00487">
    <property type="entry name" value="DEXDc"/>
    <property type="match status" value="1"/>
</dbReference>
<dbReference type="OrthoDB" id="3270319at2759"/>
<sequence length="1031" mass="115524">MPSISAGACFMILMSFSGDLETHTPGWENRQILDFWGIDFRPSFNEHDPVPRGYRNAEDARLVGEWIQSLLIAETPEKMIDRAHSGQYNQVASQIYSRWYQGNSRKINAIVNRILQEDPDHWPPSIIVTSSGQGIKGRLEYPHIGHLAAYVVRTFSPKVFGQATDAGGGITHRDIYSVTQSWLVHQYTRLKRQYTVAKNQIAKKLPNLRESVKLLNESEVASKDVMKTIAQLTRSTQPYTIWDPDFAAEHHTAIAMCLGVMENAGVVVERVLPPQKDPSALLEKVTKARQSGQKKKLGGSDLATAADIERLLELLISYYEEADHDGSTVRPGDDCTDELMNFLDSECPDMGVHAWYKKTEDEVFRVLAFPDGRPPQWNVSLHPDDTRDSWDLSDEALQAFHADPEMSLLKLQWHQGVGICAMADMIFTSTEVEHSGRFLLCDAVGLGKTCQIFGILALVLTVRMCQSLNRELPPIVVGKDYFGTHKHVPDLPTLFVLPLPIVYQWRREIKRFFVKGSFDIFILPQTLQDVDYFFKNSQSPWNISKQTMINRVVLCAESDWCLMAVDEVHGIKGQKSAGFVGAAALARKAVVAIGCTATPVMTQATDLLNIARIIGIPSVAGQDGVGFEKDFQRTQRQAYKKVNEEKSKRSENLADIVLKGHADKEFVDPTRHVKAANYSSVKQLQTVLSDRIIRRTHSSLRPDGKPITTLLKKLNVHLFFNLEPWEYKILNVILADLSQTTNSIADCRWEGFMTAYRVQLALPSTQIVKSTSDDAGAVTREYTPFISLDEYNAKKGAKLDVLVKVLSHYLSHDDISSPYVKLERVRQSSQDDMTREYTPFISLDEYNAKKGAKLDVLVKVLSHYLSHDDISSPYVKLERVRQSSQDDCHSTLSTDDNRFFVDNENEEGDQNLDDPHAIPEGDQNLDDPHAIPGEIVYPPSPAVPDGQTAPQTRKIAVYFSFAMMSQRIASALTLNGIDHVVITGAVAADRRTMLLDSFKSTTNPGSPRVLLFSNVGSTGLNFPQADVMIHF</sequence>
<feature type="region of interest" description="Disordered" evidence="4">
    <location>
        <begin position="883"/>
        <end position="928"/>
    </location>
</feature>
<evidence type="ECO:0000256" key="2">
    <source>
        <dbReference type="ARBA" id="ARBA00022801"/>
    </source>
</evidence>